<gene>
    <name evidence="7" type="ORF">FHP89_07620</name>
</gene>
<keyword evidence="3" id="KW-0328">Glycosyltransferase</keyword>
<dbReference type="Pfam" id="PF00535">
    <property type="entry name" value="Glycos_transf_2"/>
    <property type="match status" value="1"/>
</dbReference>
<dbReference type="InterPro" id="IPR026461">
    <property type="entry name" value="Trfase_2_rSAM/seldom_assoc"/>
</dbReference>
<dbReference type="NCBIfam" id="TIGR04283">
    <property type="entry name" value="glyco_like_mftF"/>
    <property type="match status" value="1"/>
</dbReference>
<evidence type="ECO:0000256" key="2">
    <source>
        <dbReference type="ARBA" id="ARBA00022475"/>
    </source>
</evidence>
<dbReference type="EMBL" id="VMNI01000007">
    <property type="protein sequence ID" value="TVO77192.1"/>
    <property type="molecule type" value="Genomic_DNA"/>
</dbReference>
<dbReference type="AlphaFoldDB" id="A0A557SIP0"/>
<protein>
    <submittedName>
        <fullName evidence="7">Glycosyltransferase</fullName>
    </submittedName>
</protein>
<reference evidence="7 8" key="1">
    <citation type="submission" date="2019-07" db="EMBL/GenBank/DDBJ databases">
        <title>The pathways for chlorine oxyanion respiration interact through the shared metabolite chlorate.</title>
        <authorList>
            <person name="Barnum T.P."/>
            <person name="Cheng Y."/>
            <person name="Hill K.A."/>
            <person name="Lucas L.N."/>
            <person name="Carlson H.K."/>
            <person name="Coates J.D."/>
        </authorList>
    </citation>
    <scope>NUCLEOTIDE SEQUENCE [LARGE SCALE GENOMIC DNA]</scope>
    <source>
        <strain evidence="7 8">SFB-1</strain>
    </source>
</reference>
<dbReference type="Proteomes" id="UP000318349">
    <property type="component" value="Unassembled WGS sequence"/>
</dbReference>
<proteinExistence type="predicted"/>
<dbReference type="SUPFAM" id="SSF53448">
    <property type="entry name" value="Nucleotide-diphospho-sugar transferases"/>
    <property type="match status" value="1"/>
</dbReference>
<keyword evidence="2" id="KW-1003">Cell membrane</keyword>
<organism evidence="7 8">
    <name type="scientific">Denitromonas halophila</name>
    <dbReference type="NCBI Taxonomy" id="1629404"/>
    <lineage>
        <taxon>Bacteria</taxon>
        <taxon>Pseudomonadati</taxon>
        <taxon>Pseudomonadota</taxon>
        <taxon>Betaproteobacteria</taxon>
        <taxon>Rhodocyclales</taxon>
        <taxon>Zoogloeaceae</taxon>
        <taxon>Denitromonas</taxon>
    </lineage>
</organism>
<keyword evidence="5" id="KW-0472">Membrane</keyword>
<evidence type="ECO:0000313" key="8">
    <source>
        <dbReference type="Proteomes" id="UP000318349"/>
    </source>
</evidence>
<dbReference type="CDD" id="cd02522">
    <property type="entry name" value="GT_2_like_a"/>
    <property type="match status" value="1"/>
</dbReference>
<dbReference type="PANTHER" id="PTHR43646:SF2">
    <property type="entry name" value="GLYCOSYLTRANSFERASE 2-LIKE DOMAIN-CONTAINING PROTEIN"/>
    <property type="match status" value="1"/>
</dbReference>
<evidence type="ECO:0000256" key="5">
    <source>
        <dbReference type="ARBA" id="ARBA00023136"/>
    </source>
</evidence>
<sequence>MPTPTLSIILPVLNEAAGIASVLAPLQALRPAGVELIVVDGGSTDYTAHLATPLSDRPVSAPRGRASQMNAGAAMARADRLLFLHADTRLPAGAIPAIHAALDTHLWGRFDVRIEGTHPMLSVIATMMNWRSRLTGIATGDQAIFVTRKAFKQVGGFVDQPLMEDIAFSRNMKALGRPACLRQRVTTAGRRWEAHGVFRTMVLMWRLRAAYALGADPVDLARRYGYAPRQS</sequence>
<evidence type="ECO:0000256" key="1">
    <source>
        <dbReference type="ARBA" id="ARBA00004236"/>
    </source>
</evidence>
<name>A0A557SIP0_9RHOO</name>
<dbReference type="InterPro" id="IPR001173">
    <property type="entry name" value="Glyco_trans_2-like"/>
</dbReference>
<evidence type="ECO:0000313" key="7">
    <source>
        <dbReference type="EMBL" id="TVO77192.1"/>
    </source>
</evidence>
<accession>A0A557SIP0</accession>
<dbReference type="Gene3D" id="3.90.550.10">
    <property type="entry name" value="Spore Coat Polysaccharide Biosynthesis Protein SpsA, Chain A"/>
    <property type="match status" value="1"/>
</dbReference>
<evidence type="ECO:0000256" key="4">
    <source>
        <dbReference type="ARBA" id="ARBA00022679"/>
    </source>
</evidence>
<feature type="domain" description="Glycosyltransferase 2-like" evidence="6">
    <location>
        <begin position="7"/>
        <end position="119"/>
    </location>
</feature>
<comment type="subcellular location">
    <subcellularLocation>
        <location evidence="1">Cell membrane</location>
    </subcellularLocation>
</comment>
<evidence type="ECO:0000259" key="6">
    <source>
        <dbReference type="Pfam" id="PF00535"/>
    </source>
</evidence>
<dbReference type="InterPro" id="IPR029044">
    <property type="entry name" value="Nucleotide-diphossugar_trans"/>
</dbReference>
<keyword evidence="4 7" id="KW-0808">Transferase</keyword>
<dbReference type="GO" id="GO:0016757">
    <property type="term" value="F:glycosyltransferase activity"/>
    <property type="evidence" value="ECO:0007669"/>
    <property type="project" value="UniProtKB-KW"/>
</dbReference>
<evidence type="ECO:0000256" key="3">
    <source>
        <dbReference type="ARBA" id="ARBA00022676"/>
    </source>
</evidence>
<dbReference type="GO" id="GO:0005886">
    <property type="term" value="C:plasma membrane"/>
    <property type="evidence" value="ECO:0007669"/>
    <property type="project" value="UniProtKB-SubCell"/>
</dbReference>
<comment type="caution">
    <text evidence="7">The sequence shown here is derived from an EMBL/GenBank/DDBJ whole genome shotgun (WGS) entry which is preliminary data.</text>
</comment>
<dbReference type="PANTHER" id="PTHR43646">
    <property type="entry name" value="GLYCOSYLTRANSFERASE"/>
    <property type="match status" value="1"/>
</dbReference>